<keyword evidence="1" id="KW-0472">Membrane</keyword>
<organism evidence="2 3">
    <name type="scientific">Thiobacillus sedimenti</name>
    <dbReference type="NCBI Taxonomy" id="3110231"/>
    <lineage>
        <taxon>Bacteria</taxon>
        <taxon>Pseudomonadati</taxon>
        <taxon>Pseudomonadota</taxon>
        <taxon>Betaproteobacteria</taxon>
        <taxon>Nitrosomonadales</taxon>
        <taxon>Thiobacillaceae</taxon>
        <taxon>Thiobacillus</taxon>
    </lineage>
</organism>
<proteinExistence type="predicted"/>
<protein>
    <submittedName>
        <fullName evidence="2">SHOCT domain-containing protein</fullName>
    </submittedName>
</protein>
<evidence type="ECO:0000256" key="1">
    <source>
        <dbReference type="SAM" id="Phobius"/>
    </source>
</evidence>
<evidence type="ECO:0000313" key="3">
    <source>
        <dbReference type="Proteomes" id="UP001334732"/>
    </source>
</evidence>
<reference evidence="2 3" key="1">
    <citation type="submission" date="2023-12" db="EMBL/GenBank/DDBJ databases">
        <title>Thiobacillus sedimentum sp. nov., a chemolithoautotrophic sulfur-oxidizing bacterium isolated from freshwater sediment.</title>
        <authorList>
            <person name="Luo J."/>
            <person name="Dai C."/>
        </authorList>
    </citation>
    <scope>NUCLEOTIDE SEQUENCE [LARGE SCALE GENOMIC DNA]</scope>
    <source>
        <strain evidence="2 3">SCUT-2</strain>
    </source>
</reference>
<feature type="transmembrane region" description="Helical" evidence="1">
    <location>
        <begin position="12"/>
        <end position="34"/>
    </location>
</feature>
<keyword evidence="1" id="KW-1133">Transmembrane helix</keyword>
<accession>A0ABZ1CLX8</accession>
<name>A0ABZ1CLX8_9PROT</name>
<dbReference type="EMBL" id="CP141769">
    <property type="protein sequence ID" value="WRS40396.1"/>
    <property type="molecule type" value="Genomic_DNA"/>
</dbReference>
<keyword evidence="1" id="KW-0812">Transmembrane</keyword>
<evidence type="ECO:0000313" key="2">
    <source>
        <dbReference type="EMBL" id="WRS40396.1"/>
    </source>
</evidence>
<keyword evidence="3" id="KW-1185">Reference proteome</keyword>
<sequence>MFDGGPGILIGVAWMLFMWGIPLLLVVALLKYLFTRTRDAGDRPAPPEPKSALDLLKESYARGEIGRDEFLQKRDDLLEK</sequence>
<dbReference type="Proteomes" id="UP001334732">
    <property type="component" value="Chromosome"/>
</dbReference>
<gene>
    <name evidence="2" type="ORF">VA613_05860</name>
</gene>
<dbReference type="RefSeq" id="WP_324780926.1">
    <property type="nucleotide sequence ID" value="NZ_CP141769.1"/>
</dbReference>